<name>A0ABP8Z142_9ACTN</name>
<protein>
    <submittedName>
        <fullName evidence="2">CoA transferase</fullName>
    </submittedName>
</protein>
<reference evidence="3" key="1">
    <citation type="journal article" date="2019" name="Int. J. Syst. Evol. Microbiol.">
        <title>The Global Catalogue of Microorganisms (GCM) 10K type strain sequencing project: providing services to taxonomists for standard genome sequencing and annotation.</title>
        <authorList>
            <consortium name="The Broad Institute Genomics Platform"/>
            <consortium name="The Broad Institute Genome Sequencing Center for Infectious Disease"/>
            <person name="Wu L."/>
            <person name="Ma J."/>
        </authorList>
    </citation>
    <scope>NUCLEOTIDE SEQUENCE [LARGE SCALE GENOMIC DNA]</scope>
    <source>
        <strain evidence="3">JCM 18532</strain>
    </source>
</reference>
<evidence type="ECO:0000313" key="2">
    <source>
        <dbReference type="EMBL" id="GAA4743458.1"/>
    </source>
</evidence>
<dbReference type="RefSeq" id="WP_345527644.1">
    <property type="nucleotide sequence ID" value="NZ_BAABKN010000019.1"/>
</dbReference>
<organism evidence="2 3">
    <name type="scientific">Nocardioides endophyticus</name>
    <dbReference type="NCBI Taxonomy" id="1353775"/>
    <lineage>
        <taxon>Bacteria</taxon>
        <taxon>Bacillati</taxon>
        <taxon>Actinomycetota</taxon>
        <taxon>Actinomycetes</taxon>
        <taxon>Propionibacteriales</taxon>
        <taxon>Nocardioidaceae</taxon>
        <taxon>Nocardioides</taxon>
    </lineage>
</organism>
<dbReference type="Gene3D" id="3.30.1540.10">
    <property type="entry name" value="formyl-coa transferase, domain 3"/>
    <property type="match status" value="1"/>
</dbReference>
<keyword evidence="3" id="KW-1185">Reference proteome</keyword>
<dbReference type="Pfam" id="PF02515">
    <property type="entry name" value="CoA_transf_3"/>
    <property type="match status" value="1"/>
</dbReference>
<dbReference type="InterPro" id="IPR044855">
    <property type="entry name" value="CoA-Trfase_III_dom3_sf"/>
</dbReference>
<keyword evidence="1 2" id="KW-0808">Transferase</keyword>
<evidence type="ECO:0000256" key="1">
    <source>
        <dbReference type="ARBA" id="ARBA00022679"/>
    </source>
</evidence>
<dbReference type="Proteomes" id="UP001499882">
    <property type="component" value="Unassembled WGS sequence"/>
</dbReference>
<dbReference type="PANTHER" id="PTHR48207">
    <property type="entry name" value="SUCCINATE--HYDROXYMETHYLGLUTARATE COA-TRANSFERASE"/>
    <property type="match status" value="1"/>
</dbReference>
<dbReference type="InterPro" id="IPR003673">
    <property type="entry name" value="CoA-Trfase_fam_III"/>
</dbReference>
<accession>A0ABP8Z142</accession>
<dbReference type="InterPro" id="IPR050483">
    <property type="entry name" value="CoA-transferase_III_domain"/>
</dbReference>
<proteinExistence type="predicted"/>
<evidence type="ECO:0000313" key="3">
    <source>
        <dbReference type="Proteomes" id="UP001499882"/>
    </source>
</evidence>
<sequence>MLPLEGITVVSLEQAVAAPFASRQLADLGARVIKIERPGVGDFARGYDETVYGESSYFVWLNRSKESLTLDVKTPEGAVILRELLSGADVFLNNLGPGAIARMGLDAASLAETCPRLVHATISGYGTTGDWADRKAYDLLVQSEAGLVSITGEPDSVARVGISVADIAAGMYAYSGILTALLHRATTGVAVPVEVSLFEALAEWMGNPAYYTMYGGTPPPRVGAQHASIAPYGPFTSAQGDIIMLSVQNPREWQTFCAVVMDDASLADHEAFATNPARVRNRTDLNAAIGKRFAELETAEALALLDSAKVANARVNTIAEFVEHPALASRGRWVPVDSPGGVIRALKPPASLGGLEPRMEAVPALGAHTDAILTSLGRSPATIASLRTAGTV</sequence>
<dbReference type="InterPro" id="IPR023606">
    <property type="entry name" value="CoA-Trfase_III_dom_1_sf"/>
</dbReference>
<comment type="caution">
    <text evidence="2">The sequence shown here is derived from an EMBL/GenBank/DDBJ whole genome shotgun (WGS) entry which is preliminary data.</text>
</comment>
<dbReference type="GO" id="GO:0016740">
    <property type="term" value="F:transferase activity"/>
    <property type="evidence" value="ECO:0007669"/>
    <property type="project" value="UniProtKB-KW"/>
</dbReference>
<dbReference type="EMBL" id="BAABKN010000019">
    <property type="protein sequence ID" value="GAA4743458.1"/>
    <property type="molecule type" value="Genomic_DNA"/>
</dbReference>
<dbReference type="SUPFAM" id="SSF89796">
    <property type="entry name" value="CoA-transferase family III (CaiB/BaiF)"/>
    <property type="match status" value="1"/>
</dbReference>
<dbReference type="Gene3D" id="3.40.50.10540">
    <property type="entry name" value="Crotonobetainyl-coa:carnitine coa-transferase, domain 1"/>
    <property type="match status" value="1"/>
</dbReference>
<gene>
    <name evidence="2" type="ORF">GCM10023350_30200</name>
</gene>
<dbReference type="PANTHER" id="PTHR48207:SF3">
    <property type="entry name" value="SUCCINATE--HYDROXYMETHYLGLUTARATE COA-TRANSFERASE"/>
    <property type="match status" value="1"/>
</dbReference>